<dbReference type="CDD" id="cd00780">
    <property type="entry name" value="NTF2"/>
    <property type="match status" value="1"/>
</dbReference>
<dbReference type="InterPro" id="IPR002075">
    <property type="entry name" value="NTF2_dom"/>
</dbReference>
<dbReference type="Proteomes" id="UP001174677">
    <property type="component" value="Chromosome 10"/>
</dbReference>
<evidence type="ECO:0000313" key="6">
    <source>
        <dbReference type="EMBL" id="KAJ9169788.1"/>
    </source>
</evidence>
<proteinExistence type="predicted"/>
<evidence type="ECO:0000256" key="2">
    <source>
        <dbReference type="PROSITE-ProRule" id="PRU00176"/>
    </source>
</evidence>
<dbReference type="InterPro" id="IPR039539">
    <property type="entry name" value="Ras_GTPase_bind_prot"/>
</dbReference>
<feature type="domain" description="RRM" evidence="4">
    <location>
        <begin position="301"/>
        <end position="376"/>
    </location>
</feature>
<dbReference type="Gene3D" id="3.30.70.330">
    <property type="match status" value="1"/>
</dbReference>
<dbReference type="PROSITE" id="PS50102">
    <property type="entry name" value="RRM"/>
    <property type="match status" value="1"/>
</dbReference>
<sequence>MATSVQQASVPPDVVANAFVHQYYLILHQSPELVHRFYQDVSRLGRPEEGGIMSTTTTMHAINEKILSLGYGEFRAEITTVDSQESYNGGVLVLVTGYLTRNDNFRQKFTQSFFLAPQDKGYFVLNDVFRYVDDAKHQNGNLDVVDSVEDTVTPNQDLPSVQENHISEQTTAFSEEANGEEVWNPSENGDAAIEEEGAASVPEVVDEILDDSQMVIDSQIVAESNAKIEEVPKKSYASIVKVMKENTAPFSSPVSSPLRSAPKSLEQVTAVVTPAVASETHISTSNAIENGNAQESEAEGPSIYVKGLPLDATPALLENEFKKFGPIRSGGIQVRSQKGFCFGFVEFEMATAVQSALQASPIMISGCRVVVEEKRSTSRGNNRGRFSGAGAGYRNEGARGRGNFGGGKAYGRGDFSNRTEFGNRNGNRGGFSNRGGDGYRRTDKMGNNGGRANRDGGLAFNAAAKTTAPRVSATA</sequence>
<comment type="caution">
    <text evidence="6">The sequence shown here is derived from an EMBL/GenBank/DDBJ whole genome shotgun (WGS) entry which is preliminary data.</text>
</comment>
<dbReference type="PANTHER" id="PTHR10693">
    <property type="entry name" value="RAS GTPASE-ACTIVATING PROTEIN-BINDING PROTEIN"/>
    <property type="match status" value="1"/>
</dbReference>
<evidence type="ECO:0000259" key="5">
    <source>
        <dbReference type="PROSITE" id="PS50177"/>
    </source>
</evidence>
<keyword evidence="7" id="KW-1185">Reference proteome</keyword>
<gene>
    <name evidence="6" type="ORF">P3X46_017940</name>
</gene>
<evidence type="ECO:0000313" key="7">
    <source>
        <dbReference type="Proteomes" id="UP001174677"/>
    </source>
</evidence>
<accession>A0ABQ9LQF7</accession>
<dbReference type="Gene3D" id="3.10.450.50">
    <property type="match status" value="1"/>
</dbReference>
<dbReference type="InterPro" id="IPR035979">
    <property type="entry name" value="RBD_domain_sf"/>
</dbReference>
<evidence type="ECO:0008006" key="8">
    <source>
        <dbReference type="Google" id="ProtNLM"/>
    </source>
</evidence>
<keyword evidence="1 2" id="KW-0694">RNA-binding</keyword>
<organism evidence="6 7">
    <name type="scientific">Hevea brasiliensis</name>
    <name type="common">Para rubber tree</name>
    <name type="synonym">Siphonia brasiliensis</name>
    <dbReference type="NCBI Taxonomy" id="3981"/>
    <lineage>
        <taxon>Eukaryota</taxon>
        <taxon>Viridiplantae</taxon>
        <taxon>Streptophyta</taxon>
        <taxon>Embryophyta</taxon>
        <taxon>Tracheophyta</taxon>
        <taxon>Spermatophyta</taxon>
        <taxon>Magnoliopsida</taxon>
        <taxon>eudicotyledons</taxon>
        <taxon>Gunneridae</taxon>
        <taxon>Pentapetalae</taxon>
        <taxon>rosids</taxon>
        <taxon>fabids</taxon>
        <taxon>Malpighiales</taxon>
        <taxon>Euphorbiaceae</taxon>
        <taxon>Crotonoideae</taxon>
        <taxon>Micrandreae</taxon>
        <taxon>Hevea</taxon>
    </lineage>
</organism>
<dbReference type="Pfam" id="PF02136">
    <property type="entry name" value="NTF2"/>
    <property type="match status" value="1"/>
</dbReference>
<name>A0ABQ9LQF7_HEVBR</name>
<dbReference type="InterPro" id="IPR000504">
    <property type="entry name" value="RRM_dom"/>
</dbReference>
<evidence type="ECO:0000256" key="3">
    <source>
        <dbReference type="SAM" id="MobiDB-lite"/>
    </source>
</evidence>
<protein>
    <recommendedName>
        <fullName evidence="8">NTF2 domain-containing protein</fullName>
    </recommendedName>
</protein>
<dbReference type="EMBL" id="JARPOI010000010">
    <property type="protein sequence ID" value="KAJ9169788.1"/>
    <property type="molecule type" value="Genomic_DNA"/>
</dbReference>
<feature type="domain" description="NTF2" evidence="5">
    <location>
        <begin position="15"/>
        <end position="131"/>
    </location>
</feature>
<evidence type="ECO:0000256" key="1">
    <source>
        <dbReference type="ARBA" id="ARBA00022884"/>
    </source>
</evidence>
<dbReference type="PROSITE" id="PS50177">
    <property type="entry name" value="NTF2_DOMAIN"/>
    <property type="match status" value="1"/>
</dbReference>
<dbReference type="PANTHER" id="PTHR10693:SF20">
    <property type="entry name" value="AT27578P"/>
    <property type="match status" value="1"/>
</dbReference>
<feature type="compositionally biased region" description="Gly residues" evidence="3">
    <location>
        <begin position="427"/>
        <end position="436"/>
    </location>
</feature>
<evidence type="ECO:0000259" key="4">
    <source>
        <dbReference type="PROSITE" id="PS50102"/>
    </source>
</evidence>
<dbReference type="InterPro" id="IPR032710">
    <property type="entry name" value="NTF2-like_dom_sf"/>
</dbReference>
<dbReference type="SUPFAM" id="SSF54427">
    <property type="entry name" value="NTF2-like"/>
    <property type="match status" value="1"/>
</dbReference>
<dbReference type="Pfam" id="PF00076">
    <property type="entry name" value="RRM_1"/>
    <property type="match status" value="1"/>
</dbReference>
<feature type="region of interest" description="Disordered" evidence="3">
    <location>
        <begin position="415"/>
        <end position="475"/>
    </location>
</feature>
<dbReference type="CDD" id="cd00590">
    <property type="entry name" value="RRM_SF"/>
    <property type="match status" value="1"/>
</dbReference>
<reference evidence="6 7" key="1">
    <citation type="journal article" date="2023" name="Plant Biotechnol. J.">
        <title>Chromosome-level wild Hevea brasiliensis genome provides new tools for genomic-assisted breeding and valuable loci to elevate rubber yield.</title>
        <authorList>
            <person name="Cheng H."/>
            <person name="Song X."/>
            <person name="Hu Y."/>
            <person name="Wu T."/>
            <person name="Yang Q."/>
            <person name="An Z."/>
            <person name="Feng S."/>
            <person name="Deng Z."/>
            <person name="Wu W."/>
            <person name="Zeng X."/>
            <person name="Tu M."/>
            <person name="Wang X."/>
            <person name="Huang H."/>
        </authorList>
    </citation>
    <scope>NUCLEOTIDE SEQUENCE [LARGE SCALE GENOMIC DNA]</scope>
    <source>
        <strain evidence="6">MT/VB/25A 57/8</strain>
    </source>
</reference>
<dbReference type="SMART" id="SM00360">
    <property type="entry name" value="RRM"/>
    <property type="match status" value="1"/>
</dbReference>
<dbReference type="InterPro" id="IPR018222">
    <property type="entry name" value="Nuclear_transport_factor_2_euk"/>
</dbReference>
<dbReference type="SUPFAM" id="SSF54928">
    <property type="entry name" value="RNA-binding domain, RBD"/>
    <property type="match status" value="1"/>
</dbReference>
<dbReference type="InterPro" id="IPR012677">
    <property type="entry name" value="Nucleotide-bd_a/b_plait_sf"/>
</dbReference>